<keyword evidence="6 11" id="KW-0931">ER-Golgi transport</keyword>
<evidence type="ECO:0000256" key="3">
    <source>
        <dbReference type="ARBA" id="ARBA00008827"/>
    </source>
</evidence>
<dbReference type="GO" id="GO:0006890">
    <property type="term" value="P:retrograde vesicle-mediated transport, Golgi to endoplasmic reticulum"/>
    <property type="evidence" value="ECO:0007669"/>
    <property type="project" value="UniProtKB-UniRule"/>
</dbReference>
<dbReference type="InterPro" id="IPR006822">
    <property type="entry name" value="Coatomer_esu"/>
</dbReference>
<dbReference type="GO" id="GO:0005198">
    <property type="term" value="F:structural molecule activity"/>
    <property type="evidence" value="ECO:0007669"/>
    <property type="project" value="UniProtKB-UniRule"/>
</dbReference>
<evidence type="ECO:0000256" key="9">
    <source>
        <dbReference type="ARBA" id="ARBA00023136"/>
    </source>
</evidence>
<dbReference type="InterPro" id="IPR011990">
    <property type="entry name" value="TPR-like_helical_dom_sf"/>
</dbReference>
<reference evidence="13" key="1">
    <citation type="journal article" date="2013" name="BMC Genomics">
        <title>Genome and transcriptome sequencing of the halophilic fungus Wallemia ichthyophaga: haloadaptations present and absent.</title>
        <authorList>
            <person name="Zajc J."/>
            <person name="Liu Y."/>
            <person name="Dai W."/>
            <person name="Yang Z."/>
            <person name="Hu J."/>
            <person name="Gostincar C."/>
            <person name="Gunde-Cimerman N."/>
        </authorList>
    </citation>
    <scope>NUCLEOTIDE SEQUENCE [LARGE SCALE GENOMIC DNA]</scope>
    <source>
        <strain evidence="13">EXF-994 / CBS 113033</strain>
    </source>
</reference>
<keyword evidence="13" id="KW-1185">Reference proteome</keyword>
<dbReference type="Gene3D" id="1.25.40.10">
    <property type="entry name" value="Tetratricopeptide repeat domain"/>
    <property type="match status" value="1"/>
</dbReference>
<dbReference type="KEGG" id="wic:J056_004216"/>
<dbReference type="EMBL" id="KE007230">
    <property type="protein sequence ID" value="EOR01430.1"/>
    <property type="molecule type" value="Genomic_DNA"/>
</dbReference>
<evidence type="ECO:0000256" key="11">
    <source>
        <dbReference type="PIRNR" id="PIRNR016478"/>
    </source>
</evidence>
<evidence type="ECO:0000256" key="7">
    <source>
        <dbReference type="ARBA" id="ARBA00022927"/>
    </source>
</evidence>
<gene>
    <name evidence="12" type="ORF">J056_004216</name>
</gene>
<organism evidence="12 13">
    <name type="scientific">Wallemia ichthyophaga (strain EXF-994 / CBS 113033)</name>
    <dbReference type="NCBI Taxonomy" id="1299270"/>
    <lineage>
        <taxon>Eukaryota</taxon>
        <taxon>Fungi</taxon>
        <taxon>Dikarya</taxon>
        <taxon>Basidiomycota</taxon>
        <taxon>Wallemiomycotina</taxon>
        <taxon>Wallemiomycetes</taxon>
        <taxon>Wallemiales</taxon>
        <taxon>Wallemiaceae</taxon>
        <taxon>Wallemia</taxon>
    </lineage>
</organism>
<evidence type="ECO:0000313" key="13">
    <source>
        <dbReference type="Proteomes" id="UP000014064"/>
    </source>
</evidence>
<evidence type="ECO:0000256" key="8">
    <source>
        <dbReference type="ARBA" id="ARBA00023034"/>
    </source>
</evidence>
<dbReference type="OrthoDB" id="310217at2759"/>
<evidence type="ECO:0000256" key="1">
    <source>
        <dbReference type="ARBA" id="ARBA00004255"/>
    </source>
</evidence>
<keyword evidence="10 11" id="KW-0968">Cytoplasmic vesicle</keyword>
<dbReference type="PANTHER" id="PTHR10805">
    <property type="entry name" value="COATOMER SUBUNIT EPSILON"/>
    <property type="match status" value="1"/>
</dbReference>
<keyword evidence="8 11" id="KW-0333">Golgi apparatus</keyword>
<proteinExistence type="inferred from homology"/>
<evidence type="ECO:0000256" key="2">
    <source>
        <dbReference type="ARBA" id="ARBA00004347"/>
    </source>
</evidence>
<sequence>MEDIKQFYFEGSHEQVIDSVDSSALDTLQDRINLIYSVRSHIALQKTLPYIHPEAIESHIELRVLDAYTNYITAKEQTESLDILRDCLIELESEEHPFKGLLSVLAASVFWQGGEIEEALSTLGAGQGVKDVECVALLIQIYITMNRLDLAKNEYQHARTWADDNYLIQLSEAWLGLAGASTSANIGYEHAYYILEELPDREKPYNKLLRAIAHAALSHFDEAQVELDALSLDDENTLTNTIVISTHLNKDTKTLIDKLRSINSNNPLIKGLDAKSNEFDSLSKQFM</sequence>
<name>R9AH24_WALI9</name>
<dbReference type="GO" id="GO:0030126">
    <property type="term" value="C:COPI vesicle coat"/>
    <property type="evidence" value="ECO:0007669"/>
    <property type="project" value="TreeGrafter"/>
</dbReference>
<keyword evidence="7 11" id="KW-0653">Protein transport</keyword>
<keyword evidence="9 11" id="KW-0472">Membrane</keyword>
<comment type="similarity">
    <text evidence="3 11">Belongs to the COPE family.</text>
</comment>
<dbReference type="eggNOG" id="KOG3081">
    <property type="taxonomic scope" value="Eukaryota"/>
</dbReference>
<comment type="function">
    <text evidence="11">The coatomer is a cytosolic protein complex that binds to dilysine motifs and reversibly associates with Golgi non-clathrin-coated vesicles, which further mediate biosynthetic protein transport from the ER, via the Golgi up to the trans Golgi network. The coatomer complex is required for budding from Golgi membranes, and is essential for the retrograde Golgi-to-ER transport of dilysine-tagged proteins.</text>
</comment>
<dbReference type="OMA" id="YMEAWIG"/>
<dbReference type="PIRSF" id="PIRSF016478">
    <property type="entry name" value="Coatomer_esu"/>
    <property type="match status" value="1"/>
</dbReference>
<evidence type="ECO:0000313" key="12">
    <source>
        <dbReference type="EMBL" id="EOR01430.1"/>
    </source>
</evidence>
<dbReference type="GO" id="GO:0006891">
    <property type="term" value="P:intra-Golgi vesicle-mediated transport"/>
    <property type="evidence" value="ECO:0007669"/>
    <property type="project" value="TreeGrafter"/>
</dbReference>
<evidence type="ECO:0000256" key="5">
    <source>
        <dbReference type="ARBA" id="ARBA00022490"/>
    </source>
</evidence>
<accession>R9AH24</accession>
<dbReference type="Pfam" id="PF04733">
    <property type="entry name" value="Coatomer_E"/>
    <property type="match status" value="1"/>
</dbReference>
<dbReference type="Proteomes" id="UP000014064">
    <property type="component" value="Unassembled WGS sequence"/>
</dbReference>
<dbReference type="GO" id="GO:0000139">
    <property type="term" value="C:Golgi membrane"/>
    <property type="evidence" value="ECO:0007669"/>
    <property type="project" value="UniProtKB-SubCell"/>
</dbReference>
<dbReference type="GeneID" id="20377168"/>
<dbReference type="RefSeq" id="XP_009267692.1">
    <property type="nucleotide sequence ID" value="XM_009269417.1"/>
</dbReference>
<evidence type="ECO:0000256" key="6">
    <source>
        <dbReference type="ARBA" id="ARBA00022892"/>
    </source>
</evidence>
<dbReference type="PANTHER" id="PTHR10805:SF0">
    <property type="entry name" value="COATOMER SUBUNIT EPSILON"/>
    <property type="match status" value="1"/>
</dbReference>
<dbReference type="GO" id="GO:0015031">
    <property type="term" value="P:protein transport"/>
    <property type="evidence" value="ECO:0007669"/>
    <property type="project" value="UniProtKB-UniRule"/>
</dbReference>
<comment type="subcellular location">
    <subcellularLocation>
        <location evidence="2">Cytoplasmic vesicle</location>
        <location evidence="2">COPI-coated vesicle membrane</location>
        <topology evidence="2">Peripheral membrane protein</topology>
        <orientation evidence="2">Cytoplasmic side</orientation>
    </subcellularLocation>
    <subcellularLocation>
        <location evidence="1">Golgi apparatus membrane</location>
        <topology evidence="1">Peripheral membrane protein</topology>
        <orientation evidence="1">Cytoplasmic side</orientation>
    </subcellularLocation>
</comment>
<dbReference type="STRING" id="1299270.R9AH24"/>
<dbReference type="AlphaFoldDB" id="R9AH24"/>
<keyword evidence="5 11" id="KW-0963">Cytoplasm</keyword>
<evidence type="ECO:0000256" key="4">
    <source>
        <dbReference type="ARBA" id="ARBA00022448"/>
    </source>
</evidence>
<dbReference type="HOGENOM" id="CLU_049363_2_0_1"/>
<dbReference type="GO" id="GO:0006888">
    <property type="term" value="P:endoplasmic reticulum to Golgi vesicle-mediated transport"/>
    <property type="evidence" value="ECO:0007669"/>
    <property type="project" value="TreeGrafter"/>
</dbReference>
<evidence type="ECO:0000256" key="10">
    <source>
        <dbReference type="ARBA" id="ARBA00023329"/>
    </source>
</evidence>
<keyword evidence="4 11" id="KW-0813">Transport</keyword>
<protein>
    <recommendedName>
        <fullName evidence="11">Coatomer subunit epsilon</fullName>
    </recommendedName>
</protein>